<sequence length="547" mass="59867">MKKITSKLIVGLLFSSLLSQPIVSFADSMDLDNPGLGTINVTETNNSSETTSSEVPEDVETSVIPEETQTSTAPEETQTSTTPEETQTSTAPEETQTSTAPEETQTSTAPEETQTSTVPEETQTSTVPEETQTSTAPEETQTSTVPEKPNKPNKPNKPAKPNKPNKPAKPVGPTQPSMKVPQIQTGMSGDKGNLPNYLNNGSNPLGSSFNYHVTQTAKEFIDKIAPLAEEVAEEYGIYASVMIAQAALESGFGNSALASAPNYNLFGIKGSYEGKSVSFATLEDNGSGSMYQINAGFRKYPSYKESLEDYAKLLKNGIAGNSGFYKGTWKKNAPTFKHATKFLTGKYATDTSYDKKLNGLIKAYDLTEYDNYKERIYIANNSETLVDISKKMKIKLSDLKKLNRTLKNNNKLPKGTKVVLRKVKHHTVSKESKSEAVTIAREYIGVPYVWGGTTPQGFDCSGLMQYVYNRLNISLPRVTWDQEYAGQMIDLADVSEGDLLFWGSRGNTYHVAMYSGSGQMIMAPEPGDFVKELPMASFLPDFAVRIK</sequence>
<dbReference type="Gene3D" id="3.90.1720.10">
    <property type="entry name" value="endopeptidase domain like (from Nostoc punctiforme)"/>
    <property type="match status" value="1"/>
</dbReference>
<keyword evidence="4" id="KW-0378">Hydrolase</keyword>
<dbReference type="Gene3D" id="4.10.80.30">
    <property type="entry name" value="DNA polymerase, domain 6"/>
    <property type="match status" value="1"/>
</dbReference>
<dbReference type="InterPro" id="IPR000064">
    <property type="entry name" value="NLP_P60_dom"/>
</dbReference>
<dbReference type="InterPro" id="IPR051056">
    <property type="entry name" value="Glycosyl_Hydrolase_73"/>
</dbReference>
<keyword evidence="7" id="KW-0732">Signal</keyword>
<dbReference type="PROSITE" id="PS51935">
    <property type="entry name" value="NLPC_P60"/>
    <property type="match status" value="1"/>
</dbReference>
<protein>
    <submittedName>
        <fullName evidence="10">NlpC/P60 family protein</fullName>
    </submittedName>
</protein>
<feature type="chain" id="PRO_5045407655" evidence="7">
    <location>
        <begin position="27"/>
        <end position="547"/>
    </location>
</feature>
<comment type="caution">
    <text evidence="10">The sequence shown here is derived from an EMBL/GenBank/DDBJ whole genome shotgun (WGS) entry which is preliminary data.</text>
</comment>
<evidence type="ECO:0000256" key="4">
    <source>
        <dbReference type="ARBA" id="ARBA00022801"/>
    </source>
</evidence>
<dbReference type="InterPro" id="IPR018392">
    <property type="entry name" value="LysM"/>
</dbReference>
<keyword evidence="3" id="KW-0645">Protease</keyword>
<feature type="domain" description="NlpC/P60" evidence="9">
    <location>
        <begin position="430"/>
        <end position="547"/>
    </location>
</feature>
<evidence type="ECO:0000256" key="3">
    <source>
        <dbReference type="ARBA" id="ARBA00022670"/>
    </source>
</evidence>
<evidence type="ECO:0000256" key="1">
    <source>
        <dbReference type="ARBA" id="ARBA00007074"/>
    </source>
</evidence>
<evidence type="ECO:0000256" key="5">
    <source>
        <dbReference type="ARBA" id="ARBA00022807"/>
    </source>
</evidence>
<proteinExistence type="inferred from homology"/>
<dbReference type="PROSITE" id="PS51782">
    <property type="entry name" value="LYSM"/>
    <property type="match status" value="1"/>
</dbReference>
<dbReference type="EMBL" id="JAPDSH010000006">
    <property type="protein sequence ID" value="MDF0480339.1"/>
    <property type="molecule type" value="Genomic_DNA"/>
</dbReference>
<accession>A0ABT5X2W3</accession>
<dbReference type="CDD" id="cd00118">
    <property type="entry name" value="LysM"/>
    <property type="match status" value="1"/>
</dbReference>
<evidence type="ECO:0000313" key="10">
    <source>
        <dbReference type="EMBL" id="MDF0480339.1"/>
    </source>
</evidence>
<reference evidence="10" key="1">
    <citation type="submission" date="2022-10" db="EMBL/GenBank/DDBJ databases">
        <title>Vagococcus sp. isolated from poultry meat.</title>
        <authorList>
            <person name="Johansson P."/>
            <person name="Bjorkroth J."/>
        </authorList>
    </citation>
    <scope>NUCLEOTIDE SEQUENCE</scope>
    <source>
        <strain evidence="10">PNs007</strain>
    </source>
</reference>
<evidence type="ECO:0000256" key="6">
    <source>
        <dbReference type="SAM" id="MobiDB-lite"/>
    </source>
</evidence>
<evidence type="ECO:0000256" key="2">
    <source>
        <dbReference type="ARBA" id="ARBA00010266"/>
    </source>
</evidence>
<feature type="compositionally biased region" description="Polar residues" evidence="6">
    <location>
        <begin position="174"/>
        <end position="187"/>
    </location>
</feature>
<dbReference type="SUPFAM" id="SSF54001">
    <property type="entry name" value="Cysteine proteinases"/>
    <property type="match status" value="1"/>
</dbReference>
<dbReference type="SMART" id="SM00047">
    <property type="entry name" value="LYZ2"/>
    <property type="match status" value="1"/>
</dbReference>
<dbReference type="Pfam" id="PF00877">
    <property type="entry name" value="NLPC_P60"/>
    <property type="match status" value="1"/>
</dbReference>
<dbReference type="PANTHER" id="PTHR33308">
    <property type="entry name" value="PEPTIDOGLYCAN HYDROLASE FLGJ"/>
    <property type="match status" value="1"/>
</dbReference>
<feature type="region of interest" description="Disordered" evidence="6">
    <location>
        <begin position="37"/>
        <end position="194"/>
    </location>
</feature>
<gene>
    <name evidence="10" type="ORF">OL233_08585</name>
</gene>
<dbReference type="PANTHER" id="PTHR33308:SF9">
    <property type="entry name" value="PEPTIDOGLYCAN HYDROLASE FLGJ"/>
    <property type="match status" value="1"/>
</dbReference>
<dbReference type="InterPro" id="IPR038765">
    <property type="entry name" value="Papain-like_cys_pep_sf"/>
</dbReference>
<dbReference type="Gene3D" id="1.10.530.10">
    <property type="match status" value="1"/>
</dbReference>
<keyword evidence="5" id="KW-0788">Thiol protease</keyword>
<organism evidence="10 11">
    <name type="scientific">Vagococcus proximus</name>
    <dbReference type="NCBI Taxonomy" id="2991417"/>
    <lineage>
        <taxon>Bacteria</taxon>
        <taxon>Bacillati</taxon>
        <taxon>Bacillota</taxon>
        <taxon>Bacilli</taxon>
        <taxon>Lactobacillales</taxon>
        <taxon>Enterococcaceae</taxon>
        <taxon>Vagococcus</taxon>
    </lineage>
</organism>
<name>A0ABT5X2W3_9ENTE</name>
<dbReference type="Proteomes" id="UP001147148">
    <property type="component" value="Unassembled WGS sequence"/>
</dbReference>
<evidence type="ECO:0000259" key="8">
    <source>
        <dbReference type="PROSITE" id="PS51782"/>
    </source>
</evidence>
<feature type="signal peptide" evidence="7">
    <location>
        <begin position="1"/>
        <end position="26"/>
    </location>
</feature>
<keyword evidence="11" id="KW-1185">Reference proteome</keyword>
<feature type="compositionally biased region" description="Low complexity" evidence="6">
    <location>
        <begin position="40"/>
        <end position="54"/>
    </location>
</feature>
<dbReference type="Pfam" id="PF01832">
    <property type="entry name" value="Glucosaminidase"/>
    <property type="match status" value="1"/>
</dbReference>
<feature type="compositionally biased region" description="Polar residues" evidence="6">
    <location>
        <begin position="118"/>
        <end position="145"/>
    </location>
</feature>
<feature type="compositionally biased region" description="Low complexity" evidence="6">
    <location>
        <begin position="61"/>
        <end position="117"/>
    </location>
</feature>
<dbReference type="InterPro" id="IPR002901">
    <property type="entry name" value="MGlyc_endo_b_GlcNAc-like_dom"/>
</dbReference>
<feature type="domain" description="LysM" evidence="8">
    <location>
        <begin position="375"/>
        <end position="420"/>
    </location>
</feature>
<comment type="similarity">
    <text evidence="2">Belongs to the glycosyl hydrolase 73 family.</text>
</comment>
<comment type="similarity">
    <text evidence="1">Belongs to the peptidase C40 family.</text>
</comment>
<evidence type="ECO:0000259" key="9">
    <source>
        <dbReference type="PROSITE" id="PS51935"/>
    </source>
</evidence>
<evidence type="ECO:0000313" key="11">
    <source>
        <dbReference type="Proteomes" id="UP001147148"/>
    </source>
</evidence>
<evidence type="ECO:0000256" key="7">
    <source>
        <dbReference type="SAM" id="SignalP"/>
    </source>
</evidence>